<evidence type="ECO:0000256" key="11">
    <source>
        <dbReference type="ARBA" id="ARBA00022801"/>
    </source>
</evidence>
<evidence type="ECO:0000256" key="8">
    <source>
        <dbReference type="ARBA" id="ARBA00022622"/>
    </source>
</evidence>
<keyword evidence="6" id="KW-0134">Cell wall</keyword>
<keyword evidence="17" id="KW-0449">Lipoprotein</keyword>
<dbReference type="GO" id="GO:0009272">
    <property type="term" value="P:fungal-type cell wall biogenesis"/>
    <property type="evidence" value="ECO:0007669"/>
    <property type="project" value="UniProtKB-ARBA"/>
</dbReference>
<keyword evidence="8" id="KW-0336">GPI-anchor</keyword>
<evidence type="ECO:0000256" key="2">
    <source>
        <dbReference type="ARBA" id="ARBA00004191"/>
    </source>
</evidence>
<comment type="catalytic activity">
    <reaction evidence="21">
        <text>[(1-&gt;4)-N-acetyl-beta-D-glucosaminyl](n) + n H2O = chitosan + n acetate</text>
        <dbReference type="Rhea" id="RHEA:10464"/>
        <dbReference type="Rhea" id="RHEA-COMP:9593"/>
        <dbReference type="Rhea" id="RHEA-COMP:9597"/>
        <dbReference type="ChEBI" id="CHEBI:15377"/>
        <dbReference type="ChEBI" id="CHEBI:17029"/>
        <dbReference type="ChEBI" id="CHEBI:30089"/>
        <dbReference type="ChEBI" id="CHEBI:57704"/>
        <dbReference type="EC" id="3.5.1.41"/>
    </reaction>
    <physiologicalReaction direction="left-to-right" evidence="21">
        <dbReference type="Rhea" id="RHEA:10465"/>
    </physiologicalReaction>
</comment>
<dbReference type="GO" id="GO:0000272">
    <property type="term" value="P:polysaccharide catabolic process"/>
    <property type="evidence" value="ECO:0007669"/>
    <property type="project" value="UniProtKB-KW"/>
</dbReference>
<feature type="region of interest" description="Disordered" evidence="22">
    <location>
        <begin position="41"/>
        <end position="70"/>
    </location>
</feature>
<keyword evidence="26" id="KW-1185">Reference proteome</keyword>
<keyword evidence="15" id="KW-0119">Carbohydrate metabolism</keyword>
<keyword evidence="12" id="KW-0146">Chitin degradation</keyword>
<evidence type="ECO:0000256" key="9">
    <source>
        <dbReference type="ARBA" id="ARBA00022723"/>
    </source>
</evidence>
<evidence type="ECO:0000256" key="7">
    <source>
        <dbReference type="ARBA" id="ARBA00022525"/>
    </source>
</evidence>
<evidence type="ECO:0000256" key="22">
    <source>
        <dbReference type="SAM" id="MobiDB-lite"/>
    </source>
</evidence>
<keyword evidence="11" id="KW-0378">Hydrolase</keyword>
<evidence type="ECO:0000256" key="6">
    <source>
        <dbReference type="ARBA" id="ARBA00022512"/>
    </source>
</evidence>
<evidence type="ECO:0000256" key="10">
    <source>
        <dbReference type="ARBA" id="ARBA00022729"/>
    </source>
</evidence>
<dbReference type="EMBL" id="MCGR01000043">
    <property type="protein sequence ID" value="ORY74064.1"/>
    <property type="molecule type" value="Genomic_DNA"/>
</dbReference>
<name>A0A1Y2ES09_9BASI</name>
<evidence type="ECO:0000256" key="19">
    <source>
        <dbReference type="ARBA" id="ARBA00023326"/>
    </source>
</evidence>
<dbReference type="PANTHER" id="PTHR10587:SF133">
    <property type="entry name" value="CHITIN DEACETYLASE 1-RELATED"/>
    <property type="match status" value="1"/>
</dbReference>
<dbReference type="Proteomes" id="UP000193467">
    <property type="component" value="Unassembled WGS sequence"/>
</dbReference>
<evidence type="ECO:0000256" key="4">
    <source>
        <dbReference type="ARBA" id="ARBA00010973"/>
    </source>
</evidence>
<evidence type="ECO:0000256" key="14">
    <source>
        <dbReference type="ARBA" id="ARBA00023180"/>
    </source>
</evidence>
<organism evidence="25 26">
    <name type="scientific">Leucosporidium creatinivorum</name>
    <dbReference type="NCBI Taxonomy" id="106004"/>
    <lineage>
        <taxon>Eukaryota</taxon>
        <taxon>Fungi</taxon>
        <taxon>Dikarya</taxon>
        <taxon>Basidiomycota</taxon>
        <taxon>Pucciniomycotina</taxon>
        <taxon>Microbotryomycetes</taxon>
        <taxon>Leucosporidiales</taxon>
        <taxon>Leucosporidium</taxon>
    </lineage>
</organism>
<dbReference type="InParanoid" id="A0A1Y2ES09"/>
<keyword evidence="10 23" id="KW-0732">Signal</keyword>
<evidence type="ECO:0000256" key="3">
    <source>
        <dbReference type="ARBA" id="ARBA00004609"/>
    </source>
</evidence>
<dbReference type="GO" id="GO:0005886">
    <property type="term" value="C:plasma membrane"/>
    <property type="evidence" value="ECO:0007669"/>
    <property type="project" value="UniProtKB-SubCell"/>
</dbReference>
<keyword evidence="5" id="KW-1003">Cell membrane</keyword>
<keyword evidence="13" id="KW-0472">Membrane</keyword>
<dbReference type="GO" id="GO:0098552">
    <property type="term" value="C:side of membrane"/>
    <property type="evidence" value="ECO:0007669"/>
    <property type="project" value="UniProtKB-KW"/>
</dbReference>
<evidence type="ECO:0000256" key="18">
    <source>
        <dbReference type="ARBA" id="ARBA00023316"/>
    </source>
</evidence>
<sequence>MKSTLFAASILLLASSALAHCSQHVPEPAHPVLVRRQRTLPASDATSASTSHHRSSHTSTEAAGTTATTSASTTAGTAAVAAAPGAINPYVAGALPLPDWTQINIAEFPELDRIPPTNSAMVQGWIADVRSKQIPNIPVTGIDGCSNTTYNAQALKDAGADGNCWWTCGGCERDTDIVTCPKKDTWGMSFDDGPSEDTPRLLDYLESNGDLKSTFFVVGSRALSRPEILQNTYMAGHEISVHTWSHNSLTTMTNEEIIAELGWSKEVIKAVIGVTPTTMRPPYGDIDDRVRAICLAMDLTPIIWTSVGEQTFDTQDWRLGDPASHVTQADVMENFKTFLDLSQTISTGFIVLAHDLYTTSVNLAIQSVLPGAIAFRPKLTLQPINTCQGKAMSEAYVETATGASADSSSSSSSSSASSSAASSSSSSSSTRSSGTNTADSAAQADASASTTPSSGASQVRIGAGVLMGMAAGLWLL</sequence>
<proteinExistence type="inferred from homology"/>
<comment type="subcellular location">
    <subcellularLocation>
        <location evidence="3">Cell membrane</location>
        <topology evidence="3">Lipid-anchor</topology>
        <topology evidence="3">GPI-anchor</topology>
    </subcellularLocation>
    <subcellularLocation>
        <location evidence="2">Secreted</location>
        <location evidence="2">Cell wall</location>
    </subcellularLocation>
</comment>
<evidence type="ECO:0000256" key="16">
    <source>
        <dbReference type="ARBA" id="ARBA00023285"/>
    </source>
</evidence>
<dbReference type="GO" id="GO:0004099">
    <property type="term" value="F:chitin deacetylase activity"/>
    <property type="evidence" value="ECO:0007669"/>
    <property type="project" value="UniProtKB-EC"/>
</dbReference>
<keyword evidence="14" id="KW-0325">Glycoprotein</keyword>
<dbReference type="Pfam" id="PF01522">
    <property type="entry name" value="Polysacc_deac_1"/>
    <property type="match status" value="1"/>
</dbReference>
<dbReference type="AlphaFoldDB" id="A0A1Y2ES09"/>
<evidence type="ECO:0000256" key="12">
    <source>
        <dbReference type="ARBA" id="ARBA00023024"/>
    </source>
</evidence>
<dbReference type="OrthoDB" id="407355at2759"/>
<evidence type="ECO:0000259" key="24">
    <source>
        <dbReference type="PROSITE" id="PS51677"/>
    </source>
</evidence>
<keyword evidence="18" id="KW-0961">Cell wall biogenesis/degradation</keyword>
<dbReference type="PANTHER" id="PTHR10587">
    <property type="entry name" value="GLYCOSYL TRANSFERASE-RELATED"/>
    <property type="match status" value="1"/>
</dbReference>
<dbReference type="SUPFAM" id="SSF88713">
    <property type="entry name" value="Glycoside hydrolase/deacetylase"/>
    <property type="match status" value="1"/>
</dbReference>
<dbReference type="GO" id="GO:0071555">
    <property type="term" value="P:cell wall organization"/>
    <property type="evidence" value="ECO:0007669"/>
    <property type="project" value="UniProtKB-KW"/>
</dbReference>
<evidence type="ECO:0000256" key="15">
    <source>
        <dbReference type="ARBA" id="ARBA00023277"/>
    </source>
</evidence>
<dbReference type="FunFam" id="3.20.20.370:FF:000004">
    <property type="entry name" value="Related to Chitin deacetylase"/>
    <property type="match status" value="1"/>
</dbReference>
<comment type="caution">
    <text evidence="25">The sequence shown here is derived from an EMBL/GenBank/DDBJ whole genome shotgun (WGS) entry which is preliminary data.</text>
</comment>
<keyword evidence="9" id="KW-0479">Metal-binding</keyword>
<gene>
    <name evidence="25" type="ORF">BCR35DRAFT_306855</name>
</gene>
<keyword evidence="16" id="KW-0170">Cobalt</keyword>
<dbReference type="PROSITE" id="PS51677">
    <property type="entry name" value="NODB"/>
    <property type="match status" value="1"/>
</dbReference>
<accession>A0A1Y2ES09</accession>
<comment type="similarity">
    <text evidence="4">Belongs to the polysaccharide deacetylase family.</text>
</comment>
<feature type="region of interest" description="Disordered" evidence="22">
    <location>
        <begin position="403"/>
        <end position="456"/>
    </location>
</feature>
<evidence type="ECO:0000256" key="23">
    <source>
        <dbReference type="SAM" id="SignalP"/>
    </source>
</evidence>
<dbReference type="EC" id="3.5.1.41" evidence="20"/>
<dbReference type="InterPro" id="IPR011330">
    <property type="entry name" value="Glyco_hydro/deAcase_b/a-brl"/>
</dbReference>
<evidence type="ECO:0000256" key="13">
    <source>
        <dbReference type="ARBA" id="ARBA00023136"/>
    </source>
</evidence>
<feature type="chain" id="PRO_5012734157" description="chitin deacetylase" evidence="23">
    <location>
        <begin position="20"/>
        <end position="476"/>
    </location>
</feature>
<dbReference type="InterPro" id="IPR002509">
    <property type="entry name" value="NODB_dom"/>
</dbReference>
<dbReference type="GO" id="GO:0046872">
    <property type="term" value="F:metal ion binding"/>
    <property type="evidence" value="ECO:0007669"/>
    <property type="project" value="UniProtKB-KW"/>
</dbReference>
<dbReference type="STRING" id="106004.A0A1Y2ES09"/>
<evidence type="ECO:0000313" key="25">
    <source>
        <dbReference type="EMBL" id="ORY74064.1"/>
    </source>
</evidence>
<dbReference type="GO" id="GO:0006032">
    <property type="term" value="P:chitin catabolic process"/>
    <property type="evidence" value="ECO:0007669"/>
    <property type="project" value="UniProtKB-KW"/>
</dbReference>
<reference evidence="25 26" key="1">
    <citation type="submission" date="2016-07" db="EMBL/GenBank/DDBJ databases">
        <title>Pervasive Adenine N6-methylation of Active Genes in Fungi.</title>
        <authorList>
            <consortium name="DOE Joint Genome Institute"/>
            <person name="Mondo S.J."/>
            <person name="Dannebaum R.O."/>
            <person name="Kuo R.C."/>
            <person name="Labutti K."/>
            <person name="Haridas S."/>
            <person name="Kuo A."/>
            <person name="Salamov A."/>
            <person name="Ahrendt S.R."/>
            <person name="Lipzen A."/>
            <person name="Sullivan W."/>
            <person name="Andreopoulos W.B."/>
            <person name="Clum A."/>
            <person name="Lindquist E."/>
            <person name="Daum C."/>
            <person name="Ramamoorthy G.K."/>
            <person name="Gryganskyi A."/>
            <person name="Culley D."/>
            <person name="Magnuson J.K."/>
            <person name="James T.Y."/>
            <person name="O'Malley M.A."/>
            <person name="Stajich J.E."/>
            <person name="Spatafora J.W."/>
            <person name="Visel A."/>
            <person name="Grigoriev I.V."/>
        </authorList>
    </citation>
    <scope>NUCLEOTIDE SEQUENCE [LARGE SCALE GENOMIC DNA]</scope>
    <source>
        <strain evidence="25 26">62-1032</strain>
    </source>
</reference>
<evidence type="ECO:0000313" key="26">
    <source>
        <dbReference type="Proteomes" id="UP000193467"/>
    </source>
</evidence>
<evidence type="ECO:0000256" key="17">
    <source>
        <dbReference type="ARBA" id="ARBA00023288"/>
    </source>
</evidence>
<dbReference type="InterPro" id="IPR050248">
    <property type="entry name" value="Polysacc_deacetylase_ArnD"/>
</dbReference>
<keyword evidence="7" id="KW-0964">Secreted</keyword>
<evidence type="ECO:0000256" key="21">
    <source>
        <dbReference type="ARBA" id="ARBA00048494"/>
    </source>
</evidence>
<evidence type="ECO:0000256" key="5">
    <source>
        <dbReference type="ARBA" id="ARBA00022475"/>
    </source>
</evidence>
<protein>
    <recommendedName>
        <fullName evidence="20">chitin deacetylase</fullName>
        <ecNumber evidence="20">3.5.1.41</ecNumber>
    </recommendedName>
</protein>
<dbReference type="Gene3D" id="3.20.20.370">
    <property type="entry name" value="Glycoside hydrolase/deacetylase"/>
    <property type="match status" value="1"/>
</dbReference>
<keyword evidence="19" id="KW-0624">Polysaccharide degradation</keyword>
<feature type="signal peptide" evidence="23">
    <location>
        <begin position="1"/>
        <end position="19"/>
    </location>
</feature>
<evidence type="ECO:0000256" key="20">
    <source>
        <dbReference type="ARBA" id="ARBA00024056"/>
    </source>
</evidence>
<comment type="cofactor">
    <cofactor evidence="1">
        <name>Co(2+)</name>
        <dbReference type="ChEBI" id="CHEBI:48828"/>
    </cofactor>
</comment>
<feature type="compositionally biased region" description="Low complexity" evidence="22">
    <location>
        <begin position="57"/>
        <end position="70"/>
    </location>
</feature>
<feature type="domain" description="NodB homology" evidence="24">
    <location>
        <begin position="184"/>
        <end position="387"/>
    </location>
</feature>
<evidence type="ECO:0000256" key="1">
    <source>
        <dbReference type="ARBA" id="ARBA00001941"/>
    </source>
</evidence>